<dbReference type="SMART" id="SM00091">
    <property type="entry name" value="PAS"/>
    <property type="match status" value="1"/>
</dbReference>
<dbReference type="NCBIfam" id="TIGR00229">
    <property type="entry name" value="sensory_box"/>
    <property type="match status" value="1"/>
</dbReference>
<feature type="domain" description="GGDEF" evidence="3">
    <location>
        <begin position="157"/>
        <end position="289"/>
    </location>
</feature>
<evidence type="ECO:0000259" key="1">
    <source>
        <dbReference type="PROSITE" id="PS50112"/>
    </source>
</evidence>
<feature type="domain" description="PAC" evidence="2">
    <location>
        <begin position="73"/>
        <end position="125"/>
    </location>
</feature>
<dbReference type="InterPro" id="IPR052163">
    <property type="entry name" value="DGC-Regulatory_Protein"/>
</dbReference>
<dbReference type="GO" id="GO:0008984">
    <property type="term" value="F:protein-glutamate methylesterase activity"/>
    <property type="evidence" value="ECO:0007669"/>
    <property type="project" value="UniProtKB-EC"/>
</dbReference>
<dbReference type="Proteomes" id="UP000199169">
    <property type="component" value="Unassembled WGS sequence"/>
</dbReference>
<gene>
    <name evidence="4" type="ORF">ACCAA_380018</name>
</gene>
<dbReference type="NCBIfam" id="TIGR00254">
    <property type="entry name" value="GGDEF"/>
    <property type="match status" value="1"/>
</dbReference>
<evidence type="ECO:0000259" key="3">
    <source>
        <dbReference type="PROSITE" id="PS50887"/>
    </source>
</evidence>
<dbReference type="EC" id="2.1.1.80" evidence="4"/>
<keyword evidence="4" id="KW-0808">Transferase</keyword>
<dbReference type="Pfam" id="PF00990">
    <property type="entry name" value="GGDEF"/>
    <property type="match status" value="1"/>
</dbReference>
<proteinExistence type="predicted"/>
<dbReference type="InterPro" id="IPR000160">
    <property type="entry name" value="GGDEF_dom"/>
</dbReference>
<sequence length="358" mass="40170">MRLAALVFDRAAEGVMVTDTEQQILTVNDAFSTLTGCTRQDVVGKKPSLLRSEKMPPAFYAEMWDKVNRVGVWQGEIWNRRKNGEPYLEWLSINTVKDKSGKVVNYVGMFSDITKVRESQQRIEYLATHDELTGLPNRALFNDRLHLALARADRSRESIGVVFIDLDNFKMVNDTLGHETGDKLLRQAAVRLLDCVRGEDTVARLGGDEFVVLLVAADREQATVTAERLLIALSASYQFDEHECFISASIGLSMFPEDAADANSLMRNADAAMYRAKDHGKNGFRFFSADLASQAGKRLALETGLRRAIDTGSYSSIISRRSGWKAIPWSVPRLWYVGPTTVRSSNRWYSFRSPSKAI</sequence>
<evidence type="ECO:0000313" key="5">
    <source>
        <dbReference type="Proteomes" id="UP000199169"/>
    </source>
</evidence>
<protein>
    <submittedName>
        <fullName evidence="4">Diguanylate cyclase/phosphodiesterase with PAS/PAC sensor(S)</fullName>
        <ecNumber evidence="4">2.1.1.80</ecNumber>
        <ecNumber evidence="4">3.1.1.61</ecNumber>
    </submittedName>
</protein>
<dbReference type="PANTHER" id="PTHR46663:SF3">
    <property type="entry name" value="SLL0267 PROTEIN"/>
    <property type="match status" value="1"/>
</dbReference>
<dbReference type="SMART" id="SM00086">
    <property type="entry name" value="PAC"/>
    <property type="match status" value="1"/>
</dbReference>
<keyword evidence="4" id="KW-0378">Hydrolase</keyword>
<dbReference type="Gene3D" id="3.30.70.270">
    <property type="match status" value="1"/>
</dbReference>
<dbReference type="InterPro" id="IPR000700">
    <property type="entry name" value="PAS-assoc_C"/>
</dbReference>
<organism evidence="4 5">
    <name type="scientific">Candidatus Accumulibacter aalborgensis</name>
    <dbReference type="NCBI Taxonomy" id="1860102"/>
    <lineage>
        <taxon>Bacteria</taxon>
        <taxon>Pseudomonadati</taxon>
        <taxon>Pseudomonadota</taxon>
        <taxon>Betaproteobacteria</taxon>
        <taxon>Candidatus Accumulibacter</taxon>
    </lineage>
</organism>
<dbReference type="PROSITE" id="PS50112">
    <property type="entry name" value="PAS"/>
    <property type="match status" value="1"/>
</dbReference>
<evidence type="ECO:0000259" key="2">
    <source>
        <dbReference type="PROSITE" id="PS50113"/>
    </source>
</evidence>
<dbReference type="SUPFAM" id="SSF55785">
    <property type="entry name" value="PYP-like sensor domain (PAS domain)"/>
    <property type="match status" value="1"/>
</dbReference>
<dbReference type="CDD" id="cd00130">
    <property type="entry name" value="PAS"/>
    <property type="match status" value="1"/>
</dbReference>
<name>A0A1A8XQS1_9PROT</name>
<dbReference type="InterPro" id="IPR035965">
    <property type="entry name" value="PAS-like_dom_sf"/>
</dbReference>
<dbReference type="InterPro" id="IPR043128">
    <property type="entry name" value="Rev_trsase/Diguanyl_cyclase"/>
</dbReference>
<accession>A0A1A8XQS1</accession>
<dbReference type="PROSITE" id="PS50113">
    <property type="entry name" value="PAC"/>
    <property type="match status" value="1"/>
</dbReference>
<feature type="domain" description="PAS" evidence="1">
    <location>
        <begin position="1"/>
        <end position="45"/>
    </location>
</feature>
<dbReference type="InterPro" id="IPR000014">
    <property type="entry name" value="PAS"/>
</dbReference>
<dbReference type="GO" id="GO:0008983">
    <property type="term" value="F:protein-glutamate O-methyltransferase activity"/>
    <property type="evidence" value="ECO:0007669"/>
    <property type="project" value="UniProtKB-EC"/>
</dbReference>
<dbReference type="SMART" id="SM00267">
    <property type="entry name" value="GGDEF"/>
    <property type="match status" value="1"/>
</dbReference>
<dbReference type="AlphaFoldDB" id="A0A1A8XQS1"/>
<dbReference type="InterPro" id="IPR029787">
    <property type="entry name" value="Nucleotide_cyclase"/>
</dbReference>
<dbReference type="InterPro" id="IPR001610">
    <property type="entry name" value="PAC"/>
</dbReference>
<dbReference type="CDD" id="cd01949">
    <property type="entry name" value="GGDEF"/>
    <property type="match status" value="1"/>
</dbReference>
<dbReference type="STRING" id="1860102.ACCAA_380018"/>
<dbReference type="Gene3D" id="3.30.450.20">
    <property type="entry name" value="PAS domain"/>
    <property type="match status" value="1"/>
</dbReference>
<evidence type="ECO:0000313" key="4">
    <source>
        <dbReference type="EMBL" id="SBT07001.1"/>
    </source>
</evidence>
<reference evidence="4 5" key="1">
    <citation type="submission" date="2016-06" db="EMBL/GenBank/DDBJ databases">
        <authorList>
            <person name="Kjaerup R.B."/>
            <person name="Dalgaard T.S."/>
            <person name="Juul-Madsen H.R."/>
        </authorList>
    </citation>
    <scope>NUCLEOTIDE SEQUENCE [LARGE SCALE GENOMIC DNA]</scope>
    <source>
        <strain evidence="4">3</strain>
    </source>
</reference>
<dbReference type="SUPFAM" id="SSF55073">
    <property type="entry name" value="Nucleotide cyclase"/>
    <property type="match status" value="1"/>
</dbReference>
<keyword evidence="5" id="KW-1185">Reference proteome</keyword>
<dbReference type="Pfam" id="PF13426">
    <property type="entry name" value="PAS_9"/>
    <property type="match status" value="1"/>
</dbReference>
<dbReference type="EC" id="3.1.1.61" evidence="4"/>
<dbReference type="FunFam" id="3.30.70.270:FF:000001">
    <property type="entry name" value="Diguanylate cyclase domain protein"/>
    <property type="match status" value="1"/>
</dbReference>
<dbReference type="GO" id="GO:0032259">
    <property type="term" value="P:methylation"/>
    <property type="evidence" value="ECO:0007669"/>
    <property type="project" value="UniProtKB-KW"/>
</dbReference>
<dbReference type="EMBL" id="FLQX01000114">
    <property type="protein sequence ID" value="SBT07001.1"/>
    <property type="molecule type" value="Genomic_DNA"/>
</dbReference>
<dbReference type="PANTHER" id="PTHR46663">
    <property type="entry name" value="DIGUANYLATE CYCLASE DGCT-RELATED"/>
    <property type="match status" value="1"/>
</dbReference>
<dbReference type="PROSITE" id="PS50887">
    <property type="entry name" value="GGDEF"/>
    <property type="match status" value="1"/>
</dbReference>
<keyword evidence="4" id="KW-0489">Methyltransferase</keyword>